<dbReference type="EMBL" id="JAHXZJ010000001">
    <property type="protein sequence ID" value="KAH0567848.1"/>
    <property type="molecule type" value="Genomic_DNA"/>
</dbReference>
<dbReference type="InterPro" id="IPR013320">
    <property type="entry name" value="ConA-like_dom_sf"/>
</dbReference>
<evidence type="ECO:0000313" key="4">
    <source>
        <dbReference type="EMBL" id="KAH0567848.1"/>
    </source>
</evidence>
<dbReference type="CDD" id="cd00110">
    <property type="entry name" value="LamG"/>
    <property type="match status" value="1"/>
</dbReference>
<accession>A0AAV7J7Q0</accession>
<feature type="domain" description="Laminin G" evidence="3">
    <location>
        <begin position="22"/>
        <end position="211"/>
    </location>
</feature>
<dbReference type="Gene3D" id="2.60.120.200">
    <property type="match status" value="1"/>
</dbReference>
<dbReference type="InterPro" id="IPR050372">
    <property type="entry name" value="Neurexin-related_CASP"/>
</dbReference>
<keyword evidence="2" id="KW-0732">Signal</keyword>
<dbReference type="SUPFAM" id="SSF49899">
    <property type="entry name" value="Concanavalin A-like lectins/glucanases"/>
    <property type="match status" value="1"/>
</dbReference>
<comment type="caution">
    <text evidence="1">Lacks conserved residue(s) required for the propagation of feature annotation.</text>
</comment>
<reference evidence="4 5" key="1">
    <citation type="journal article" date="2021" name="J. Hered.">
        <title>A chromosome-level genome assembly of the parasitoid wasp, Cotesia glomerata (Hymenoptera: Braconidae).</title>
        <authorList>
            <person name="Pinto B.J."/>
            <person name="Weis J.J."/>
            <person name="Gamble T."/>
            <person name="Ode P.J."/>
            <person name="Paul R."/>
            <person name="Zaspel J.M."/>
        </authorList>
    </citation>
    <scope>NUCLEOTIDE SEQUENCE [LARGE SCALE GENOMIC DNA]</scope>
    <source>
        <strain evidence="4">CgM1</strain>
    </source>
</reference>
<dbReference type="Pfam" id="PF02210">
    <property type="entry name" value="Laminin_G_2"/>
    <property type="match status" value="1"/>
</dbReference>
<dbReference type="InterPro" id="IPR001791">
    <property type="entry name" value="Laminin_G"/>
</dbReference>
<feature type="signal peptide" evidence="2">
    <location>
        <begin position="1"/>
        <end position="20"/>
    </location>
</feature>
<dbReference type="AlphaFoldDB" id="A0AAV7J7Q0"/>
<sequence>MRINMHYSWLFLLMIFIVRAWCFLLEGTSSSYAQFSKWNAAVNASLEFEFKTNQRSGLLLYTDDGGTYDFFEIKLVEGAVRLRYNLGGGAQIVTVGHDCGDGQWHKVQVLRNHENTTLSVDSDSGFSTSRGKEFQFGKLSSNSDVYIGGMPSWYNSKLTLLALPSVIFEPRFKGLIRNLIYADDNNVISRRQEITSRFSRKTLKILVAFIS</sequence>
<dbReference type="PANTHER" id="PTHR15036:SF85">
    <property type="entry name" value="SP2353, ISOFORM A"/>
    <property type="match status" value="1"/>
</dbReference>
<name>A0AAV7J7Q0_COTGL</name>
<proteinExistence type="predicted"/>
<evidence type="ECO:0000256" key="2">
    <source>
        <dbReference type="SAM" id="SignalP"/>
    </source>
</evidence>
<evidence type="ECO:0000259" key="3">
    <source>
        <dbReference type="PROSITE" id="PS50025"/>
    </source>
</evidence>
<protein>
    <recommendedName>
        <fullName evidence="3">Laminin G domain-containing protein</fullName>
    </recommendedName>
</protein>
<dbReference type="PROSITE" id="PS50025">
    <property type="entry name" value="LAM_G_DOMAIN"/>
    <property type="match status" value="1"/>
</dbReference>
<dbReference type="PANTHER" id="PTHR15036">
    <property type="entry name" value="PIKACHURIN-LIKE PROTEIN"/>
    <property type="match status" value="1"/>
</dbReference>
<evidence type="ECO:0000256" key="1">
    <source>
        <dbReference type="PROSITE-ProRule" id="PRU00122"/>
    </source>
</evidence>
<evidence type="ECO:0000313" key="5">
    <source>
        <dbReference type="Proteomes" id="UP000826195"/>
    </source>
</evidence>
<gene>
    <name evidence="4" type="ORF">KQX54_014959</name>
</gene>
<comment type="caution">
    <text evidence="4">The sequence shown here is derived from an EMBL/GenBank/DDBJ whole genome shotgun (WGS) entry which is preliminary data.</text>
</comment>
<dbReference type="GO" id="GO:0016020">
    <property type="term" value="C:membrane"/>
    <property type="evidence" value="ECO:0007669"/>
    <property type="project" value="UniProtKB-SubCell"/>
</dbReference>
<dbReference type="Proteomes" id="UP000826195">
    <property type="component" value="Unassembled WGS sequence"/>
</dbReference>
<organism evidence="4 5">
    <name type="scientific">Cotesia glomerata</name>
    <name type="common">Lepidopteran parasitic wasp</name>
    <name type="synonym">Apanteles glomeratus</name>
    <dbReference type="NCBI Taxonomy" id="32391"/>
    <lineage>
        <taxon>Eukaryota</taxon>
        <taxon>Metazoa</taxon>
        <taxon>Ecdysozoa</taxon>
        <taxon>Arthropoda</taxon>
        <taxon>Hexapoda</taxon>
        <taxon>Insecta</taxon>
        <taxon>Pterygota</taxon>
        <taxon>Neoptera</taxon>
        <taxon>Endopterygota</taxon>
        <taxon>Hymenoptera</taxon>
        <taxon>Apocrita</taxon>
        <taxon>Ichneumonoidea</taxon>
        <taxon>Braconidae</taxon>
        <taxon>Microgastrinae</taxon>
        <taxon>Cotesia</taxon>
    </lineage>
</organism>
<dbReference type="SMART" id="SM00282">
    <property type="entry name" value="LamG"/>
    <property type="match status" value="1"/>
</dbReference>
<keyword evidence="5" id="KW-1185">Reference proteome</keyword>
<feature type="chain" id="PRO_5043776039" description="Laminin G domain-containing protein" evidence="2">
    <location>
        <begin position="21"/>
        <end position="211"/>
    </location>
</feature>